<dbReference type="CDD" id="cd00065">
    <property type="entry name" value="FYVE_like_SF"/>
    <property type="match status" value="1"/>
</dbReference>
<protein>
    <recommendedName>
        <fullName evidence="4">FYVE-type domain-containing protein</fullName>
    </recommendedName>
</protein>
<sequence>MLSMDDNYPPRPLHLSATDASALEELADQLVAETLKANDDLISQGRVVDATRWKALKTKNNVTAYRARKRASSGFRRERIASDMTEAVPASPQMPKLYDNHPSATYLDDESDDEFQDDYSFGSFSEQNVLEKYRPSCVPLVISTGVIPGTIEDAGLGFFADTEARSRMRHASNKDIVADDVRVLARIHGPTQDDPFRFLGVKWCGHTNPGAVGRFIKARDYVNIESTGMALDADGNRFYYMLIHTIDLDKVPDYRKFGYVRMTFSSCHIMRPTCTEGQIELFSRGFMDTGGKVAERLCTYMYCDGLMGMPLTIEEAYTMKLIWLLRTQHSCGTSSICPDSSDTCQVCDHKLTSGLAKLLESSLTCYLCRQTMCRKCTLKKTLPLDIDNSGQVVEKTMDFCVSCYLEAKNTSAWEVAMDMLSMNEQE</sequence>
<reference evidence="2" key="1">
    <citation type="submission" date="2021-02" db="EMBL/GenBank/DDBJ databases">
        <authorList>
            <person name="Palmer J.M."/>
        </authorList>
    </citation>
    <scope>NUCLEOTIDE SEQUENCE</scope>
    <source>
        <strain evidence="2">SCRP23</strain>
    </source>
</reference>
<comment type="caution">
    <text evidence="2">The sequence shown here is derived from an EMBL/GenBank/DDBJ whole genome shotgun (WGS) entry which is preliminary data.</text>
</comment>
<organism evidence="2 3">
    <name type="scientific">Phytophthora boehmeriae</name>
    <dbReference type="NCBI Taxonomy" id="109152"/>
    <lineage>
        <taxon>Eukaryota</taxon>
        <taxon>Sar</taxon>
        <taxon>Stramenopiles</taxon>
        <taxon>Oomycota</taxon>
        <taxon>Peronosporomycetes</taxon>
        <taxon>Peronosporales</taxon>
        <taxon>Peronosporaceae</taxon>
        <taxon>Phytophthora</taxon>
    </lineage>
</organism>
<dbReference type="OrthoDB" id="114078at2759"/>
<evidence type="ECO:0000313" key="2">
    <source>
        <dbReference type="EMBL" id="KAG7394899.1"/>
    </source>
</evidence>
<evidence type="ECO:0008006" key="4">
    <source>
        <dbReference type="Google" id="ProtNLM"/>
    </source>
</evidence>
<evidence type="ECO:0000313" key="3">
    <source>
        <dbReference type="Proteomes" id="UP000693981"/>
    </source>
</evidence>
<dbReference type="EMBL" id="JAGDFL010000237">
    <property type="protein sequence ID" value="KAG7394899.1"/>
    <property type="molecule type" value="Genomic_DNA"/>
</dbReference>
<dbReference type="InterPro" id="IPR052727">
    <property type="entry name" value="Rab4/Rab5_effector"/>
</dbReference>
<dbReference type="AlphaFoldDB" id="A0A8T1WT09"/>
<accession>A0A8T1WT09</accession>
<dbReference type="PANTHER" id="PTHR13510">
    <property type="entry name" value="FYVE-FINGER-CONTAINING RAB5 EFFECTOR PROTEIN RABENOSYN-5-RELATED"/>
    <property type="match status" value="1"/>
</dbReference>
<gene>
    <name evidence="2" type="ORF">PHYBOEH_004491</name>
</gene>
<name>A0A8T1WT09_9STRA</name>
<dbReference type="PANTHER" id="PTHR13510:SF44">
    <property type="entry name" value="RABENOSYN-5"/>
    <property type="match status" value="1"/>
</dbReference>
<keyword evidence="3" id="KW-1185">Reference proteome</keyword>
<dbReference type="Proteomes" id="UP000693981">
    <property type="component" value="Unassembled WGS sequence"/>
</dbReference>
<evidence type="ECO:0000256" key="1">
    <source>
        <dbReference type="SAM" id="MobiDB-lite"/>
    </source>
</evidence>
<proteinExistence type="predicted"/>
<feature type="region of interest" description="Disordered" evidence="1">
    <location>
        <begin position="85"/>
        <end position="112"/>
    </location>
</feature>